<dbReference type="GO" id="GO:0003723">
    <property type="term" value="F:RNA binding"/>
    <property type="evidence" value="ECO:0007669"/>
    <property type="project" value="TreeGrafter"/>
</dbReference>
<dbReference type="Pfam" id="PF08373">
    <property type="entry name" value="RAP"/>
    <property type="match status" value="1"/>
</dbReference>
<comment type="subcellular location">
    <subcellularLocation>
        <location evidence="1">Mitochondrion</location>
    </subcellularLocation>
</comment>
<dbReference type="InterPro" id="IPR050870">
    <property type="entry name" value="FAST_kinase"/>
</dbReference>
<dbReference type="InterPro" id="IPR013584">
    <property type="entry name" value="RAP"/>
</dbReference>
<evidence type="ECO:0000259" key="3">
    <source>
        <dbReference type="PROSITE" id="PS51286"/>
    </source>
</evidence>
<proteinExistence type="predicted"/>
<keyword evidence="2" id="KW-0496">Mitochondrion</keyword>
<sequence>IRFYPFALRCCQCRTVSSDPLLSQLSNCTHEDEVFDLVGKNKTKLSEKHVGSAIDILWQFQEKKHNFPRNSDYVKNHSHFIMLNNLAENKISYMDNEALIHMLYNILSLGVEAHDSLVRELVVEGWRRLDGLSLAALSKFALCLHKQKLVKSPLMGQIAEIVNKNLDSMQDTRVLPVLMSSISSVISKNLQNRLMQKAEGALENIELVSSDHAMHFVQFLRNIKLQHHPLLDKCNRVFLRDAKQLDVEELSTILQLYHSLRFNNSAFRLVAKQRLMAIMDECNNPLSFTQLFAALAPMAGPAVREQLIETALLIADEFDHLQTLAVVEALKEMKYRNSQLIKKITDVLHKHLDMYRSTELARLLRSIVFLQVHDPDFYSKLQKWLIRRLQESVTLTDICILTHLVSILPSSHMDEAIAARIDGILPQCNLNYLNFFATAITKWVRHNQSNQRRGSGLHGILLQKIKYHAFQRLQQANDLDHLLEELKFLAGEWFEEILLEQTMVTLQRLVDQIAWKNMLLYSSFIVKTNYLCPLLLDKMAAVAMEHVDKIYKSEAYLLLLPFARLHYIDPPHVQEFFEACIGQSSKHISRFEPHLLVLLGYICALIEHFPADLIKAIFNIKFLAKLDTQLESNLWRIGKVHTRLMELNRAVCLECPDLQIPWFHEQYCQQLMQKSEALHQQIHRLLGEILGGSHFVRVSVFTSYYHEIDFECVLDRNKKPLPYVDENGARADLKNVHWSQESPLLERKELPPGAQRIAVEFLDSSAFCSNSNTPTGETAIKKRHLEILGYHVVQIPHFEWNSMELSSKDAWIEYLKKKIFERA</sequence>
<dbReference type="PROSITE" id="PS51286">
    <property type="entry name" value="RAP"/>
    <property type="match status" value="1"/>
</dbReference>
<dbReference type="Pfam" id="PF08368">
    <property type="entry name" value="FAST_2"/>
    <property type="match status" value="1"/>
</dbReference>
<dbReference type="Proteomes" id="UP000694545">
    <property type="component" value="Unplaced"/>
</dbReference>
<dbReference type="GO" id="GO:0000963">
    <property type="term" value="P:mitochondrial RNA processing"/>
    <property type="evidence" value="ECO:0007669"/>
    <property type="project" value="TreeGrafter"/>
</dbReference>
<dbReference type="AlphaFoldDB" id="A0A8D2LY72"/>
<dbReference type="PANTHER" id="PTHR21228">
    <property type="entry name" value="FAST LEU-RICH DOMAIN-CONTAINING"/>
    <property type="match status" value="1"/>
</dbReference>
<dbReference type="SMART" id="SM00952">
    <property type="entry name" value="RAP"/>
    <property type="match status" value="1"/>
</dbReference>
<protein>
    <submittedName>
        <fullName evidence="4">FAST kinase domains 1</fullName>
    </submittedName>
</protein>
<evidence type="ECO:0000313" key="4">
    <source>
        <dbReference type="Ensembl" id="ENSVKKP00000028165.1"/>
    </source>
</evidence>
<name>A0A8D2LY72_VARKO</name>
<dbReference type="GO" id="GO:0044528">
    <property type="term" value="P:regulation of mitochondrial mRNA stability"/>
    <property type="evidence" value="ECO:0007669"/>
    <property type="project" value="InterPro"/>
</dbReference>
<dbReference type="InterPro" id="IPR010622">
    <property type="entry name" value="FAST_Leu-rich"/>
</dbReference>
<reference evidence="4" key="2">
    <citation type="submission" date="2025-09" db="UniProtKB">
        <authorList>
            <consortium name="Ensembl"/>
        </authorList>
    </citation>
    <scope>IDENTIFICATION</scope>
</reference>
<evidence type="ECO:0000256" key="1">
    <source>
        <dbReference type="ARBA" id="ARBA00004173"/>
    </source>
</evidence>
<reference evidence="4" key="1">
    <citation type="submission" date="2025-08" db="UniProtKB">
        <authorList>
            <consortium name="Ensembl"/>
        </authorList>
    </citation>
    <scope>IDENTIFICATION</scope>
</reference>
<dbReference type="Ensembl" id="ENSVKKT00000028841.1">
    <property type="protein sequence ID" value="ENSVKKP00000028165.1"/>
    <property type="gene ID" value="ENSVKKG00000018245.1"/>
</dbReference>
<evidence type="ECO:0000313" key="5">
    <source>
        <dbReference type="Proteomes" id="UP000694545"/>
    </source>
</evidence>
<keyword evidence="5" id="KW-1185">Reference proteome</keyword>
<accession>A0A8D2LY72</accession>
<evidence type="ECO:0000256" key="2">
    <source>
        <dbReference type="ARBA" id="ARBA00023128"/>
    </source>
</evidence>
<dbReference type="InterPro" id="IPR013579">
    <property type="entry name" value="FAST_2"/>
</dbReference>
<dbReference type="Pfam" id="PF06743">
    <property type="entry name" value="FAST_1"/>
    <property type="match status" value="1"/>
</dbReference>
<dbReference type="PANTHER" id="PTHR21228:SF29">
    <property type="entry name" value="FAST KINASE DOMAIN-CONTAINING PROTEIN 1, MITOCHONDRIAL"/>
    <property type="match status" value="1"/>
</dbReference>
<dbReference type="GO" id="GO:0005759">
    <property type="term" value="C:mitochondrial matrix"/>
    <property type="evidence" value="ECO:0007669"/>
    <property type="project" value="TreeGrafter"/>
</dbReference>
<feature type="domain" description="RAP" evidence="3">
    <location>
        <begin position="757"/>
        <end position="817"/>
    </location>
</feature>
<dbReference type="GO" id="GO:0035770">
    <property type="term" value="C:ribonucleoprotein granule"/>
    <property type="evidence" value="ECO:0007669"/>
    <property type="project" value="TreeGrafter"/>
</dbReference>
<organism evidence="4 5">
    <name type="scientific">Varanus komodoensis</name>
    <name type="common">Komodo dragon</name>
    <dbReference type="NCBI Taxonomy" id="61221"/>
    <lineage>
        <taxon>Eukaryota</taxon>
        <taxon>Metazoa</taxon>
        <taxon>Chordata</taxon>
        <taxon>Craniata</taxon>
        <taxon>Vertebrata</taxon>
        <taxon>Euteleostomi</taxon>
        <taxon>Lepidosauria</taxon>
        <taxon>Squamata</taxon>
        <taxon>Bifurcata</taxon>
        <taxon>Unidentata</taxon>
        <taxon>Episquamata</taxon>
        <taxon>Toxicofera</taxon>
        <taxon>Anguimorpha</taxon>
        <taxon>Paleoanguimorpha</taxon>
        <taxon>Varanoidea</taxon>
        <taxon>Varanidae</taxon>
        <taxon>Varanus</taxon>
    </lineage>
</organism>